<name>A0ACD5H3C6_9CYAN</name>
<organism evidence="1 2">
    <name type="scientific">Desertifilum tharense IPPAS B-1220</name>
    <dbReference type="NCBI Taxonomy" id="1781255"/>
    <lineage>
        <taxon>Bacteria</taxon>
        <taxon>Bacillati</taxon>
        <taxon>Cyanobacteriota</taxon>
        <taxon>Cyanophyceae</taxon>
        <taxon>Desertifilales</taxon>
        <taxon>Desertifilaceae</taxon>
        <taxon>Desertifilum</taxon>
    </lineage>
</organism>
<proteinExistence type="predicted"/>
<gene>
    <name evidence="1" type="primary">lptC</name>
    <name evidence="1" type="ORF">BH720_006130</name>
</gene>
<evidence type="ECO:0000313" key="1">
    <source>
        <dbReference type="EMBL" id="XPM67046.1"/>
    </source>
</evidence>
<evidence type="ECO:0000313" key="2">
    <source>
        <dbReference type="Proteomes" id="UP000095472"/>
    </source>
</evidence>
<accession>A0ACD5H3C6</accession>
<sequence>MSCRTNAQFQLRYLCLLLATLLASTSGCGGNRTAEKIAQDSSAAQRSQTSLIFNDVTLEQVDEQGRLVWKVEAARATYSQDEKIAFVENPEGELYQDGQLVFRVVAERGEVQQDGQQILLKGNIVATDVQDGYRLARKRTRMASR</sequence>
<reference evidence="1 2" key="1">
    <citation type="journal article" date="2016" name="Genome Announc.">
        <title>Draft Genome Sequence of the Thermotolerant Cyanobacterium Desertifilum sp. IPPAS B-1220.</title>
        <authorList>
            <person name="Mironov K.S."/>
            <person name="Sinetova M.A."/>
            <person name="Bolatkhan K."/>
            <person name="Zayadan B.K."/>
            <person name="Ustinova V.V."/>
            <person name="Kupriyanova E.V."/>
            <person name="Skrypnik A.N."/>
            <person name="Gogoleva N.E."/>
            <person name="Gogolev Y.V."/>
            <person name="Los D.A."/>
        </authorList>
    </citation>
    <scope>NUCLEOTIDE SEQUENCE [LARGE SCALE GENOMIC DNA]</scope>
    <source>
        <strain evidence="1 2">IPPAS B-1220</strain>
    </source>
</reference>
<keyword evidence="2" id="KW-1185">Reference proteome</keyword>
<protein>
    <submittedName>
        <fullName evidence="1">LPS export ABC transporter periplasmic protein LptC</fullName>
    </submittedName>
</protein>
<dbReference type="EMBL" id="CP182909">
    <property type="protein sequence ID" value="XPM67046.1"/>
    <property type="molecule type" value="Genomic_DNA"/>
</dbReference>
<dbReference type="Proteomes" id="UP000095472">
    <property type="component" value="Chromosome"/>
</dbReference>